<evidence type="ECO:0000256" key="5">
    <source>
        <dbReference type="ARBA" id="ARBA00023004"/>
    </source>
</evidence>
<keyword evidence="9" id="KW-1185">Reference proteome</keyword>
<dbReference type="SUPFAM" id="SSF102114">
    <property type="entry name" value="Radical SAM enzymes"/>
    <property type="match status" value="1"/>
</dbReference>
<accession>A0ABR6WME8</accession>
<dbReference type="Gene3D" id="3.20.20.70">
    <property type="entry name" value="Aldolase class I"/>
    <property type="match status" value="1"/>
</dbReference>
<dbReference type="Proteomes" id="UP000653358">
    <property type="component" value="Unassembled WGS sequence"/>
</dbReference>
<dbReference type="InterPro" id="IPR058240">
    <property type="entry name" value="rSAM_sf"/>
</dbReference>
<comment type="cofactor">
    <cofactor evidence="1">
        <name>[4Fe-4S] cluster</name>
        <dbReference type="ChEBI" id="CHEBI:49883"/>
    </cofactor>
</comment>
<dbReference type="RefSeq" id="WP_148606454.1">
    <property type="nucleotide sequence ID" value="NZ_RXYB01000042.1"/>
</dbReference>
<dbReference type="EMBL" id="WJBB01000013">
    <property type="protein sequence ID" value="MBC3797602.1"/>
    <property type="molecule type" value="Genomic_DNA"/>
</dbReference>
<dbReference type="InterPro" id="IPR000385">
    <property type="entry name" value="MoaA_NifB_PqqE_Fe-S-bd_CS"/>
</dbReference>
<keyword evidence="6" id="KW-0411">Iron-sulfur</keyword>
<evidence type="ECO:0000313" key="9">
    <source>
        <dbReference type="Proteomes" id="UP000653358"/>
    </source>
</evidence>
<dbReference type="InterPro" id="IPR050377">
    <property type="entry name" value="Radical_SAM_PqqE_MftC-like"/>
</dbReference>
<evidence type="ECO:0000259" key="7">
    <source>
        <dbReference type="Pfam" id="PF04055"/>
    </source>
</evidence>
<feature type="domain" description="Radical SAM core" evidence="7">
    <location>
        <begin position="8"/>
        <end position="94"/>
    </location>
</feature>
<dbReference type="CDD" id="cd01335">
    <property type="entry name" value="Radical_SAM"/>
    <property type="match status" value="1"/>
</dbReference>
<dbReference type="PROSITE" id="PS01305">
    <property type="entry name" value="MOAA_NIFB_PQQE"/>
    <property type="match status" value="1"/>
</dbReference>
<protein>
    <submittedName>
        <fullName evidence="8">Radical SAM protein</fullName>
    </submittedName>
</protein>
<dbReference type="PANTHER" id="PTHR11228">
    <property type="entry name" value="RADICAL SAM DOMAIN PROTEIN"/>
    <property type="match status" value="1"/>
</dbReference>
<keyword evidence="4" id="KW-0479">Metal-binding</keyword>
<evidence type="ECO:0000313" key="8">
    <source>
        <dbReference type="EMBL" id="MBC3797602.1"/>
    </source>
</evidence>
<keyword evidence="2" id="KW-0004">4Fe-4S</keyword>
<reference evidence="8 9" key="1">
    <citation type="journal article" date="2020" name="mSystems">
        <title>Defining Genomic and Predicted Metabolic Features of the Acetobacterium Genus.</title>
        <authorList>
            <person name="Ross D.E."/>
            <person name="Marshall C.W."/>
            <person name="Gulliver D."/>
            <person name="May H.D."/>
            <person name="Norman R.S."/>
        </authorList>
    </citation>
    <scope>NUCLEOTIDE SEQUENCE [LARGE SCALE GENOMIC DNA]</scope>
    <source>
        <strain evidence="8 9">DSM 9173</strain>
    </source>
</reference>
<evidence type="ECO:0000256" key="6">
    <source>
        <dbReference type="ARBA" id="ARBA00023014"/>
    </source>
</evidence>
<dbReference type="InterPro" id="IPR007197">
    <property type="entry name" value="rSAM"/>
</dbReference>
<keyword evidence="3" id="KW-0949">S-adenosyl-L-methionine</keyword>
<sequence length="107" mass="12336">MAIKRIYIELTNRCNLDCEMCFRHTWGTLEGDINLNLLKSIREQVKELPALEQVFLGGIGEPTVHPQFKEAVELFAEYELLITSNGIMSEDNARDNQKFIVPLKNIR</sequence>
<evidence type="ECO:0000256" key="3">
    <source>
        <dbReference type="ARBA" id="ARBA00022691"/>
    </source>
</evidence>
<evidence type="ECO:0000256" key="4">
    <source>
        <dbReference type="ARBA" id="ARBA00022723"/>
    </source>
</evidence>
<organism evidence="8 9">
    <name type="scientific">Acetobacterium tundrae</name>
    <dbReference type="NCBI Taxonomy" id="132932"/>
    <lineage>
        <taxon>Bacteria</taxon>
        <taxon>Bacillati</taxon>
        <taxon>Bacillota</taxon>
        <taxon>Clostridia</taxon>
        <taxon>Eubacteriales</taxon>
        <taxon>Eubacteriaceae</taxon>
        <taxon>Acetobacterium</taxon>
    </lineage>
</organism>
<dbReference type="PANTHER" id="PTHR11228:SF34">
    <property type="entry name" value="TUNGSTEN-CONTAINING ALDEHYDE FERREDOXIN OXIDOREDUCTASE COFACTOR MODIFYING PROTEIN"/>
    <property type="match status" value="1"/>
</dbReference>
<keyword evidence="5" id="KW-0408">Iron</keyword>
<name>A0ABR6WME8_9FIRM</name>
<dbReference type="SFLD" id="SFLDS00029">
    <property type="entry name" value="Radical_SAM"/>
    <property type="match status" value="1"/>
</dbReference>
<proteinExistence type="predicted"/>
<dbReference type="InterPro" id="IPR013785">
    <property type="entry name" value="Aldolase_TIM"/>
</dbReference>
<evidence type="ECO:0000256" key="2">
    <source>
        <dbReference type="ARBA" id="ARBA00022485"/>
    </source>
</evidence>
<evidence type="ECO:0000256" key="1">
    <source>
        <dbReference type="ARBA" id="ARBA00001966"/>
    </source>
</evidence>
<dbReference type="SFLD" id="SFLDG01067">
    <property type="entry name" value="SPASM/twitch_domain_containing"/>
    <property type="match status" value="1"/>
</dbReference>
<gene>
    <name evidence="8" type="ORF">GH807_11150</name>
</gene>
<comment type="caution">
    <text evidence="8">The sequence shown here is derived from an EMBL/GenBank/DDBJ whole genome shotgun (WGS) entry which is preliminary data.</text>
</comment>
<dbReference type="Pfam" id="PF04055">
    <property type="entry name" value="Radical_SAM"/>
    <property type="match status" value="1"/>
</dbReference>